<evidence type="ECO:0000313" key="4">
    <source>
        <dbReference type="EMBL" id="PZO45643.1"/>
    </source>
</evidence>
<dbReference type="SUPFAM" id="SSF56349">
    <property type="entry name" value="DNA breaking-rejoining enzymes"/>
    <property type="match status" value="1"/>
</dbReference>
<gene>
    <name evidence="4" type="ORF">DCF17_00925</name>
</gene>
<dbReference type="AlphaFoldDB" id="A0A2W4WKI9"/>
<evidence type="ECO:0000256" key="2">
    <source>
        <dbReference type="SAM" id="MobiDB-lite"/>
    </source>
</evidence>
<protein>
    <submittedName>
        <fullName evidence="4">Integrase</fullName>
    </submittedName>
</protein>
<dbReference type="GO" id="GO:0006310">
    <property type="term" value="P:DNA recombination"/>
    <property type="evidence" value="ECO:0007669"/>
    <property type="project" value="UniProtKB-KW"/>
</dbReference>
<proteinExistence type="predicted"/>
<dbReference type="InterPro" id="IPR002104">
    <property type="entry name" value="Integrase_catalytic"/>
</dbReference>
<comment type="caution">
    <text evidence="4">The sequence shown here is derived from an EMBL/GenBank/DDBJ whole genome shotgun (WGS) entry which is preliminary data.</text>
</comment>
<dbReference type="GO" id="GO:0003677">
    <property type="term" value="F:DNA binding"/>
    <property type="evidence" value="ECO:0007669"/>
    <property type="project" value="InterPro"/>
</dbReference>
<feature type="region of interest" description="Disordered" evidence="2">
    <location>
        <begin position="35"/>
        <end position="60"/>
    </location>
</feature>
<evidence type="ECO:0000256" key="1">
    <source>
        <dbReference type="ARBA" id="ARBA00023172"/>
    </source>
</evidence>
<dbReference type="InterPro" id="IPR013762">
    <property type="entry name" value="Integrase-like_cat_sf"/>
</dbReference>
<dbReference type="Gene3D" id="1.10.443.10">
    <property type="entry name" value="Intergrase catalytic core"/>
    <property type="match status" value="1"/>
</dbReference>
<dbReference type="EMBL" id="QBMN01000003">
    <property type="protein sequence ID" value="PZO45643.1"/>
    <property type="molecule type" value="Genomic_DNA"/>
</dbReference>
<reference evidence="5" key="1">
    <citation type="submission" date="2018-04" db="EMBL/GenBank/DDBJ databases">
        <authorList>
            <person name="Cornet L."/>
        </authorList>
    </citation>
    <scope>NUCLEOTIDE SEQUENCE [LARGE SCALE GENOMIC DNA]</scope>
</reference>
<name>A0A2W4WKI9_9CYAN</name>
<feature type="domain" description="Tyr recombinase" evidence="3">
    <location>
        <begin position="183"/>
        <end position="348"/>
    </location>
</feature>
<accession>A0A2W4WKI9</accession>
<keyword evidence="1" id="KW-0233">DNA recombination</keyword>
<reference evidence="4 5" key="2">
    <citation type="submission" date="2018-06" db="EMBL/GenBank/DDBJ databases">
        <title>Metagenomic assembly of (sub)arctic Cyanobacteria and their associated microbiome from non-axenic cultures.</title>
        <authorList>
            <person name="Baurain D."/>
        </authorList>
    </citation>
    <scope>NUCLEOTIDE SEQUENCE [LARGE SCALE GENOMIC DNA]</scope>
    <source>
        <strain evidence="4">ULC041bin1</strain>
    </source>
</reference>
<dbReference type="PROSITE" id="PS51898">
    <property type="entry name" value="TYR_RECOMBINASE"/>
    <property type="match status" value="1"/>
</dbReference>
<organism evidence="4 5">
    <name type="scientific">Shackletoniella antarctica</name>
    <dbReference type="NCBI Taxonomy" id="268115"/>
    <lineage>
        <taxon>Bacteria</taxon>
        <taxon>Bacillati</taxon>
        <taxon>Cyanobacteriota</taxon>
        <taxon>Cyanophyceae</taxon>
        <taxon>Oculatellales</taxon>
        <taxon>Oculatellaceae</taxon>
        <taxon>Shackletoniella</taxon>
    </lineage>
</organism>
<dbReference type="GO" id="GO:0015074">
    <property type="term" value="P:DNA integration"/>
    <property type="evidence" value="ECO:0007669"/>
    <property type="project" value="InterPro"/>
</dbReference>
<sequence>MDISGKLRQVNGRLKASKVGVVVEQAGEKLRLRATLPPKPGAKQTEPSQQRVSLGLPANPDGLRRAEKEARLLGAQLAAREFDWARWGHVAPSGPVWVCGAAIEAFEAHYMAAGGTVDTWVGDYYKPLRKLPPGAVVTAALLQQLVESTTPHSRSRVRACVAAGALAKFVGVEFDPKPYRGNYSPTKVAPRDLPTDVAIVEARNNVQNPGWRWVFGMMATYGLRNHEVFHCDLSCFPRVKVRETTKTGAREVWPCYPEWAEEWGLEYVKLPNIELDRSNQKIGHSVSAYLSPLLDFVPYDLRHAWAIRTLLFGWPVELSARQMGHSVDVHTRTYQRWISSQQIESVYQLLVGREDRPKPP</sequence>
<evidence type="ECO:0000313" key="5">
    <source>
        <dbReference type="Proteomes" id="UP000249081"/>
    </source>
</evidence>
<evidence type="ECO:0000259" key="3">
    <source>
        <dbReference type="PROSITE" id="PS51898"/>
    </source>
</evidence>
<dbReference type="Proteomes" id="UP000249081">
    <property type="component" value="Unassembled WGS sequence"/>
</dbReference>
<dbReference type="InterPro" id="IPR011010">
    <property type="entry name" value="DNA_brk_join_enz"/>
</dbReference>